<dbReference type="InterPro" id="IPR000719">
    <property type="entry name" value="Prot_kinase_dom"/>
</dbReference>
<evidence type="ECO:0000256" key="6">
    <source>
        <dbReference type="ARBA" id="ARBA00023136"/>
    </source>
</evidence>
<dbReference type="GO" id="GO:0005524">
    <property type="term" value="F:ATP binding"/>
    <property type="evidence" value="ECO:0007669"/>
    <property type="project" value="InterPro"/>
</dbReference>
<dbReference type="STRING" id="4097.A0A1S3X4Z2"/>
<evidence type="ECO:0000256" key="8">
    <source>
        <dbReference type="SAM" id="Phobius"/>
    </source>
</evidence>
<evidence type="ECO:0000313" key="10">
    <source>
        <dbReference type="Proteomes" id="UP000790787"/>
    </source>
</evidence>
<dbReference type="KEGG" id="nta:107761125"/>
<dbReference type="Gene3D" id="3.80.10.10">
    <property type="entry name" value="Ribonuclease Inhibitor"/>
    <property type="match status" value="2"/>
</dbReference>
<dbReference type="Gene3D" id="3.30.200.20">
    <property type="entry name" value="Phosphorylase Kinase, domain 1"/>
    <property type="match status" value="1"/>
</dbReference>
<dbReference type="GO" id="GO:0045088">
    <property type="term" value="P:regulation of innate immune response"/>
    <property type="evidence" value="ECO:0000318"/>
    <property type="project" value="GO_Central"/>
</dbReference>
<keyword evidence="4" id="KW-0677">Repeat</keyword>
<dbReference type="Pfam" id="PF07714">
    <property type="entry name" value="PK_Tyr_Ser-Thr"/>
    <property type="match status" value="1"/>
</dbReference>
<dbReference type="SUPFAM" id="SSF52058">
    <property type="entry name" value="L domain-like"/>
    <property type="match status" value="1"/>
</dbReference>
<keyword evidence="3 8" id="KW-0812">Transmembrane</keyword>
<feature type="transmembrane region" description="Helical" evidence="8">
    <location>
        <begin position="372"/>
        <end position="396"/>
    </location>
</feature>
<evidence type="ECO:0000256" key="1">
    <source>
        <dbReference type="ARBA" id="ARBA00004479"/>
    </source>
</evidence>
<proteinExistence type="predicted"/>
<reference evidence="10" key="1">
    <citation type="journal article" date="2014" name="Nat. Commun.">
        <title>The tobacco genome sequence and its comparison with those of tomato and potato.</title>
        <authorList>
            <person name="Sierro N."/>
            <person name="Battey J.N."/>
            <person name="Ouadi S."/>
            <person name="Bakaher N."/>
            <person name="Bovet L."/>
            <person name="Willig A."/>
            <person name="Goepfert S."/>
            <person name="Peitsch M.C."/>
            <person name="Ivanov N.V."/>
        </authorList>
    </citation>
    <scope>NUCLEOTIDE SEQUENCE [LARGE SCALE GENOMIC DNA]</scope>
</reference>
<evidence type="ECO:0000256" key="5">
    <source>
        <dbReference type="ARBA" id="ARBA00022989"/>
    </source>
</evidence>
<organism evidence="10 11">
    <name type="scientific">Nicotiana tabacum</name>
    <name type="common">Common tobacco</name>
    <dbReference type="NCBI Taxonomy" id="4097"/>
    <lineage>
        <taxon>Eukaryota</taxon>
        <taxon>Viridiplantae</taxon>
        <taxon>Streptophyta</taxon>
        <taxon>Embryophyta</taxon>
        <taxon>Tracheophyta</taxon>
        <taxon>Spermatophyta</taxon>
        <taxon>Magnoliopsida</taxon>
        <taxon>eudicotyledons</taxon>
        <taxon>Gunneridae</taxon>
        <taxon>Pentapetalae</taxon>
        <taxon>asterids</taxon>
        <taxon>lamiids</taxon>
        <taxon>Solanales</taxon>
        <taxon>Solanaceae</taxon>
        <taxon>Nicotianoideae</taxon>
        <taxon>Nicotianeae</taxon>
        <taxon>Nicotiana</taxon>
    </lineage>
</organism>
<evidence type="ECO:0000256" key="4">
    <source>
        <dbReference type="ARBA" id="ARBA00022737"/>
    </source>
</evidence>
<dbReference type="PaxDb" id="4097-A0A1S3X4Z2"/>
<dbReference type="InterPro" id="IPR001245">
    <property type="entry name" value="Ser-Thr/Tyr_kinase_cat_dom"/>
</dbReference>
<dbReference type="OrthoDB" id="1394818at2759"/>
<dbReference type="PANTHER" id="PTHR48006:SF10">
    <property type="entry name" value="CALMODULIN-BINDING RECEPTOR KINASE CAMRLK"/>
    <property type="match status" value="1"/>
</dbReference>
<keyword evidence="10" id="KW-1185">Reference proteome</keyword>
<gene>
    <name evidence="11" type="primary">LOC107761125</name>
</gene>
<keyword evidence="6 8" id="KW-0472">Membrane</keyword>
<dbReference type="PROSITE" id="PS51450">
    <property type="entry name" value="LRR"/>
    <property type="match status" value="1"/>
</dbReference>
<dbReference type="Proteomes" id="UP000790787">
    <property type="component" value="Chromosome 3"/>
</dbReference>
<keyword evidence="2" id="KW-0433">Leucine-rich repeat</keyword>
<feature type="domain" description="Protein kinase" evidence="9">
    <location>
        <begin position="470"/>
        <end position="738"/>
    </location>
</feature>
<dbReference type="InterPro" id="IPR011009">
    <property type="entry name" value="Kinase-like_dom_sf"/>
</dbReference>
<name>A0A1S3X4Z2_TOBAC</name>
<accession>A0A1S3X4Z2</accession>
<evidence type="ECO:0000256" key="7">
    <source>
        <dbReference type="SAM" id="MobiDB-lite"/>
    </source>
</evidence>
<dbReference type="RefSeq" id="XP_016434783.1">
    <property type="nucleotide sequence ID" value="XM_016579297.1"/>
</dbReference>
<feature type="region of interest" description="Disordered" evidence="7">
    <location>
        <begin position="343"/>
        <end position="366"/>
    </location>
</feature>
<dbReference type="PROSITE" id="PS50011">
    <property type="entry name" value="PROTEIN_KINASE_DOM"/>
    <property type="match status" value="1"/>
</dbReference>
<dbReference type="SMR" id="A0A1S3X4Z2"/>
<dbReference type="SUPFAM" id="SSF56112">
    <property type="entry name" value="Protein kinase-like (PK-like)"/>
    <property type="match status" value="1"/>
</dbReference>
<dbReference type="InterPro" id="IPR032675">
    <property type="entry name" value="LRR_dom_sf"/>
</dbReference>
<dbReference type="Pfam" id="PF13855">
    <property type="entry name" value="LRR_8"/>
    <property type="match status" value="1"/>
</dbReference>
<dbReference type="FunFam" id="3.30.200.20:FF:000466">
    <property type="entry name" value="Putative LRR receptor-like serine/threonine-protein kinase"/>
    <property type="match status" value="1"/>
</dbReference>
<dbReference type="InterPro" id="IPR051824">
    <property type="entry name" value="LRR_Rcpt-Like_S/T_Kinase"/>
</dbReference>
<dbReference type="OMA" id="NAMQGRF"/>
<evidence type="ECO:0000259" key="9">
    <source>
        <dbReference type="PROSITE" id="PS50011"/>
    </source>
</evidence>
<protein>
    <submittedName>
        <fullName evidence="11">Calmodulin-binding receptor kinase CaMRLK-like</fullName>
    </submittedName>
    <submittedName>
        <fullName evidence="11">Probable LRR receptor-like serine/threonine-protein kinase At2g24230</fullName>
    </submittedName>
</protein>
<dbReference type="RefSeq" id="XP_016434783.1">
    <property type="nucleotide sequence ID" value="XM_016579297.2"/>
</dbReference>
<dbReference type="GO" id="GO:0004672">
    <property type="term" value="F:protein kinase activity"/>
    <property type="evidence" value="ECO:0000318"/>
    <property type="project" value="GO_Central"/>
</dbReference>
<dbReference type="AlphaFoldDB" id="A0A1S3X4Z2"/>
<evidence type="ECO:0000256" key="2">
    <source>
        <dbReference type="ARBA" id="ARBA00022614"/>
    </source>
</evidence>
<dbReference type="Gene3D" id="1.10.510.10">
    <property type="entry name" value="Transferase(Phosphotransferase) domain 1"/>
    <property type="match status" value="2"/>
</dbReference>
<reference evidence="11" key="2">
    <citation type="submission" date="2025-08" db="UniProtKB">
        <authorList>
            <consortium name="RefSeq"/>
        </authorList>
    </citation>
    <scope>IDENTIFICATION</scope>
    <source>
        <tissue evidence="11">Leaf</tissue>
    </source>
</reference>
<evidence type="ECO:0000256" key="3">
    <source>
        <dbReference type="ARBA" id="ARBA00022692"/>
    </source>
</evidence>
<dbReference type="InterPro" id="IPR001611">
    <property type="entry name" value="Leu-rich_rpt"/>
</dbReference>
<evidence type="ECO:0000313" key="11">
    <source>
        <dbReference type="RefSeq" id="XP_016434783.1"/>
    </source>
</evidence>
<dbReference type="GO" id="GO:0016020">
    <property type="term" value="C:membrane"/>
    <property type="evidence" value="ECO:0007669"/>
    <property type="project" value="UniProtKB-SubCell"/>
</dbReference>
<keyword evidence="5 8" id="KW-1133">Transmembrane helix</keyword>
<dbReference type="GeneID" id="107761125"/>
<dbReference type="Pfam" id="PF00560">
    <property type="entry name" value="LRR_1"/>
    <property type="match status" value="3"/>
</dbReference>
<sequence>MHLSFSYHFISFSLPIYKTKPFRWTYLPRLETPSPSTLINSLWHLNQLLLTEKIEFQSHTKMKIFFTFFIFLSLFAFSSKSESTCKNNTDLSLVSKAFSSVYGFNITWFSSNCSPTIPITVIKLSSRNLTGTVSWKYLRNLSHLHTVDLSNNSLKGSVHPLFWSISSLVEVNLSKNKLGGTIAVTSSSHIQRLDLSFNRFTNLGSTFYGFPNLTSLDLSHNDLKILPFWFNNLTKLENLSISSCNIYGNPKPISHIKSLKHLDVSFNHMNGTFPNDFPPISSLNFLNISFNNFTGLIPQDQFAKFGNSSFIHAGHLQTKNVKLPNPKNSSEFHIKHHNFTTPPHKMLPIKQKPTKPMDKNTKRKKPKSRKKVLIIAISAASAFLILAIGSVILCLYKRRKTVARKNKWLISKPIQIPFRMDKSGPFSFETESGSSWVADIKEPSSAPVVMFEKPLMNFTFKDLIAATSHFGKESLLAEGRCGPVYRAVLPGDLHVAIKVLEHARELGHDDAIALFEDLSKLKHPNLLPISGFCIAGKEKLVLYEFMANGDLHRWLHELPTAATNVEDWTTDTWEQQNGSHLTSPEKMEWHTRHRIAVGIARGLAYLHHAQSKPVVHGHLILSNILLADDFEPRIADFGLSHDRVGGSTEKDVYDFGVVLVELLTGKAGSDDTIKWVRRLVKDGHGADALDSRLRLGGDSVSGMVECLRVGYLCTAESPNKRPRMQQVLGLVKDIHPTNSELI</sequence>
<dbReference type="PANTHER" id="PTHR48006">
    <property type="entry name" value="LEUCINE-RICH REPEAT-CONTAINING PROTEIN DDB_G0281931-RELATED"/>
    <property type="match status" value="1"/>
</dbReference>
<comment type="subcellular location">
    <subcellularLocation>
        <location evidence="1">Membrane</location>
        <topology evidence="1">Single-pass type I membrane protein</topology>
    </subcellularLocation>
</comment>